<name>A0A1A8ZDG9_9ACTN</name>
<protein>
    <submittedName>
        <fullName evidence="1">Uncharacterized protein</fullName>
    </submittedName>
</protein>
<accession>A0A1A8ZDG9</accession>
<dbReference type="STRING" id="261654.GA0070611_1768"/>
<dbReference type="Proteomes" id="UP000199385">
    <property type="component" value="Chromosome I"/>
</dbReference>
<proteinExistence type="predicted"/>
<reference evidence="2" key="1">
    <citation type="submission" date="2016-06" db="EMBL/GenBank/DDBJ databases">
        <authorList>
            <person name="Varghese N."/>
            <person name="Submissions Spin"/>
        </authorList>
    </citation>
    <scope>NUCLEOTIDE SEQUENCE [LARGE SCALE GENOMIC DNA]</scope>
    <source>
        <strain evidence="2">DSM 44815</strain>
    </source>
</reference>
<dbReference type="PATRIC" id="fig|261654.4.peg.1794"/>
<dbReference type="EMBL" id="LT594323">
    <property type="protein sequence ID" value="SBT41853.1"/>
    <property type="molecule type" value="Genomic_DNA"/>
</dbReference>
<organism evidence="1 2">
    <name type="scientific">Micromonospora auratinigra</name>
    <dbReference type="NCBI Taxonomy" id="261654"/>
    <lineage>
        <taxon>Bacteria</taxon>
        <taxon>Bacillati</taxon>
        <taxon>Actinomycetota</taxon>
        <taxon>Actinomycetes</taxon>
        <taxon>Micromonosporales</taxon>
        <taxon>Micromonosporaceae</taxon>
        <taxon>Micromonospora</taxon>
    </lineage>
</organism>
<sequence length="202" mass="21320">MSVPGRTIPAVGSSYQTVLVAAELAEVRAGVAESGQPCVIVPVAAGRWAVVPEQRDGYAETDELARLVSRAASAVAASFVVFDSDVIVAVLYRGGRSYHDYLSDQAYLMEMWDDDDNEYLVDLLGRPYPPGAEPPTGAHGADADAFAPLGVAPVDRVALAAALAGPYAMAEEQHHAMLHALRVDPRPVQFTYRAALASGLGV</sequence>
<dbReference type="AlphaFoldDB" id="A0A1A8ZDG9"/>
<keyword evidence="2" id="KW-1185">Reference proteome</keyword>
<gene>
    <name evidence="1" type="ORF">GA0070611_1768</name>
</gene>
<evidence type="ECO:0000313" key="1">
    <source>
        <dbReference type="EMBL" id="SBT41853.1"/>
    </source>
</evidence>
<evidence type="ECO:0000313" key="2">
    <source>
        <dbReference type="Proteomes" id="UP000199385"/>
    </source>
</evidence>